<evidence type="ECO:0000313" key="1">
    <source>
        <dbReference type="EMBL" id="GMG33799.1"/>
    </source>
</evidence>
<protein>
    <submittedName>
        <fullName evidence="1">Unnamed protein product</fullName>
    </submittedName>
</protein>
<organism evidence="1 2">
    <name type="scientific">Aspergillus oryzae</name>
    <name type="common">Yellow koji mold</name>
    <dbReference type="NCBI Taxonomy" id="5062"/>
    <lineage>
        <taxon>Eukaryota</taxon>
        <taxon>Fungi</taxon>
        <taxon>Dikarya</taxon>
        <taxon>Ascomycota</taxon>
        <taxon>Pezizomycotina</taxon>
        <taxon>Eurotiomycetes</taxon>
        <taxon>Eurotiomycetidae</taxon>
        <taxon>Eurotiales</taxon>
        <taxon>Aspergillaceae</taxon>
        <taxon>Aspergillus</taxon>
        <taxon>Aspergillus subgen. Circumdati</taxon>
    </lineage>
</organism>
<reference evidence="1" key="1">
    <citation type="submission" date="2023-04" db="EMBL/GenBank/DDBJ databases">
        <title>Aspergillus oryzae NBRC 4228.</title>
        <authorList>
            <person name="Ichikawa N."/>
            <person name="Sato H."/>
            <person name="Tonouchi N."/>
        </authorList>
    </citation>
    <scope>NUCLEOTIDE SEQUENCE</scope>
    <source>
        <strain evidence="1">NBRC 4228</strain>
    </source>
</reference>
<proteinExistence type="predicted"/>
<dbReference type="AlphaFoldDB" id="A0AAN4YV41"/>
<gene>
    <name evidence="1" type="ORF">Aory04_000925800</name>
</gene>
<dbReference type="EMBL" id="BSYA01000125">
    <property type="protein sequence ID" value="GMG33799.1"/>
    <property type="molecule type" value="Genomic_DNA"/>
</dbReference>
<comment type="caution">
    <text evidence="1">The sequence shown here is derived from an EMBL/GenBank/DDBJ whole genome shotgun (WGS) entry which is preliminary data.</text>
</comment>
<name>A0AAN4YV41_ASPOZ</name>
<dbReference type="Proteomes" id="UP001165205">
    <property type="component" value="Unassembled WGS sequence"/>
</dbReference>
<sequence length="66" mass="7115">MVGESETAETSNHDDCLLELKFDPAAESADVTAAQRDLKSAKPPIASLVAHLDCYASSFQPDMIVY</sequence>
<accession>A0AAN4YV41</accession>
<evidence type="ECO:0000313" key="2">
    <source>
        <dbReference type="Proteomes" id="UP001165205"/>
    </source>
</evidence>